<dbReference type="Proteomes" id="UP000198972">
    <property type="component" value="Unassembled WGS sequence"/>
</dbReference>
<organism evidence="1 2">
    <name type="scientific">Fontibacillus panacisegetis</name>
    <dbReference type="NCBI Taxonomy" id="670482"/>
    <lineage>
        <taxon>Bacteria</taxon>
        <taxon>Bacillati</taxon>
        <taxon>Bacillota</taxon>
        <taxon>Bacilli</taxon>
        <taxon>Bacillales</taxon>
        <taxon>Paenibacillaceae</taxon>
        <taxon>Fontibacillus</taxon>
    </lineage>
</organism>
<evidence type="ECO:0008006" key="3">
    <source>
        <dbReference type="Google" id="ProtNLM"/>
    </source>
</evidence>
<dbReference type="CDD" id="cd00093">
    <property type="entry name" value="HTH_XRE"/>
    <property type="match status" value="1"/>
</dbReference>
<dbReference type="SUPFAM" id="SSF47413">
    <property type="entry name" value="lambda repressor-like DNA-binding domains"/>
    <property type="match status" value="1"/>
</dbReference>
<reference evidence="1 2" key="1">
    <citation type="submission" date="2016-10" db="EMBL/GenBank/DDBJ databases">
        <authorList>
            <person name="de Groot N.N."/>
        </authorList>
    </citation>
    <scope>NUCLEOTIDE SEQUENCE [LARGE SCALE GENOMIC DNA]</scope>
    <source>
        <strain evidence="1 2">DSM 28129</strain>
    </source>
</reference>
<dbReference type="RefSeq" id="WP_245742255.1">
    <property type="nucleotide sequence ID" value="NZ_FNBG01000002.1"/>
</dbReference>
<dbReference type="STRING" id="670482.SAMN04488542_102217"/>
<dbReference type="GO" id="GO:0003677">
    <property type="term" value="F:DNA binding"/>
    <property type="evidence" value="ECO:0007669"/>
    <property type="project" value="InterPro"/>
</dbReference>
<evidence type="ECO:0000313" key="2">
    <source>
        <dbReference type="Proteomes" id="UP000198972"/>
    </source>
</evidence>
<dbReference type="EMBL" id="FNBG01000002">
    <property type="protein sequence ID" value="SDE81076.1"/>
    <property type="molecule type" value="Genomic_DNA"/>
</dbReference>
<protein>
    <recommendedName>
        <fullName evidence="3">DNA-binding protein</fullName>
    </recommendedName>
</protein>
<dbReference type="InterPro" id="IPR001387">
    <property type="entry name" value="Cro/C1-type_HTH"/>
</dbReference>
<dbReference type="AlphaFoldDB" id="A0A1G7FYW3"/>
<gene>
    <name evidence="1" type="ORF">SAMN04488542_102217</name>
</gene>
<accession>A0A1G7FYW3</accession>
<name>A0A1G7FYW3_9BACL</name>
<keyword evidence="2" id="KW-1185">Reference proteome</keyword>
<proteinExistence type="predicted"/>
<evidence type="ECO:0000313" key="1">
    <source>
        <dbReference type="EMBL" id="SDE81076.1"/>
    </source>
</evidence>
<dbReference type="InterPro" id="IPR010982">
    <property type="entry name" value="Lambda_DNA-bd_dom_sf"/>
</dbReference>
<sequence>MINQRSSIRSVLHHEIEARGYTLHSLSNLTGINRGTLSSILNGNPPKPISIGQLDLMTEALELHTGALYPLFVDECIEKDQLNRRRLKSFLLRCAELGEMDCINRVLEKMLEDLNYVPTIFAIGEQLYEEGYREASLAFYKAVIESEKYQHSERLAISQYRLFRLSLGEDTEKNIQAAIRFEPYRNRLPEGYHLDGLLNLANVYYTHEKWNVVEVFADELLSLSQMVYRSQNNMKVTNEDQLLSLERHLVVYYGQGYLLKGAALEFQGKYIEAQQCIKGYSDLSWFEGLDEIGYKEVRKFNIWAKANWYNIELLCGNKHVLPEYIEFLKNYPFEILPSMTTIVKAANIHSFSVDDCLQEFQIDHQLFNQINNYYVSLVNKNHYLELCYYLGIYCMKKKDYAKALSNILSSLRFAVSLNNKDYFMKNVALFEHHRYLASSDQLLEYDFLMKEVLEGEEVDLGICAHC</sequence>